<feature type="region of interest" description="Disordered" evidence="2">
    <location>
        <begin position="96"/>
        <end position="124"/>
    </location>
</feature>
<evidence type="ECO:0000256" key="3">
    <source>
        <dbReference type="SAM" id="Phobius"/>
    </source>
</evidence>
<evidence type="ECO:0000256" key="2">
    <source>
        <dbReference type="SAM" id="MobiDB-lite"/>
    </source>
</evidence>
<dbReference type="RefSeq" id="WP_090745328.1">
    <property type="nucleotide sequence ID" value="NZ_FMVT01000009.1"/>
</dbReference>
<organism evidence="4 5">
    <name type="scientific">Paracoccus tibetensis</name>
    <dbReference type="NCBI Taxonomy" id="336292"/>
    <lineage>
        <taxon>Bacteria</taxon>
        <taxon>Pseudomonadati</taxon>
        <taxon>Pseudomonadota</taxon>
        <taxon>Alphaproteobacteria</taxon>
        <taxon>Rhodobacterales</taxon>
        <taxon>Paracoccaceae</taxon>
        <taxon>Paracoccus</taxon>
    </lineage>
</organism>
<proteinExistence type="predicted"/>
<keyword evidence="1" id="KW-0175">Coiled coil</keyword>
<reference evidence="4 5" key="1">
    <citation type="submission" date="2016-10" db="EMBL/GenBank/DDBJ databases">
        <authorList>
            <person name="de Groot N.N."/>
        </authorList>
    </citation>
    <scope>NUCLEOTIDE SEQUENCE [LARGE SCALE GENOMIC DNA]</scope>
    <source>
        <strain evidence="4 5">CGMCC 1.8925</strain>
    </source>
</reference>
<gene>
    <name evidence="4" type="ORF">SAMN05660710_02638</name>
</gene>
<feature type="transmembrane region" description="Helical" evidence="3">
    <location>
        <begin position="6"/>
        <end position="26"/>
    </location>
</feature>
<feature type="coiled-coil region" evidence="1">
    <location>
        <begin position="43"/>
        <end position="70"/>
    </location>
</feature>
<dbReference type="Proteomes" id="UP000199502">
    <property type="component" value="Unassembled WGS sequence"/>
</dbReference>
<dbReference type="OrthoDB" id="7630018at2"/>
<evidence type="ECO:0000313" key="4">
    <source>
        <dbReference type="EMBL" id="SCY76011.1"/>
    </source>
</evidence>
<dbReference type="AlphaFoldDB" id="A0A1G5IJR9"/>
<keyword evidence="3" id="KW-1133">Transmembrane helix</keyword>
<feature type="compositionally biased region" description="Pro residues" evidence="2">
    <location>
        <begin position="99"/>
        <end position="108"/>
    </location>
</feature>
<keyword evidence="3" id="KW-0812">Transmembrane</keyword>
<dbReference type="EMBL" id="FMVT01000009">
    <property type="protein sequence ID" value="SCY76011.1"/>
    <property type="molecule type" value="Genomic_DNA"/>
</dbReference>
<name>A0A1G5IJR9_9RHOB</name>
<keyword evidence="3" id="KW-0472">Membrane</keyword>
<dbReference type="STRING" id="336292.SAMN05660710_02638"/>
<sequence>MTYEHLLQVALLMASVGLAIFCIMLARRLRRLNDLESGLGGAIAVMAAEVDRLEQAIRSARAEATEASCALSEEIKAARHERALWDLRQKIADAALSPAPAPASPVAPAPAARRLRKRQEMADA</sequence>
<accession>A0A1G5IJR9</accession>
<protein>
    <submittedName>
        <fullName evidence="4">Uncharacterized protein</fullName>
    </submittedName>
</protein>
<keyword evidence="5" id="KW-1185">Reference proteome</keyword>
<evidence type="ECO:0000313" key="5">
    <source>
        <dbReference type="Proteomes" id="UP000199502"/>
    </source>
</evidence>
<evidence type="ECO:0000256" key="1">
    <source>
        <dbReference type="SAM" id="Coils"/>
    </source>
</evidence>